<organism evidence="3 4">
    <name type="scientific">Carassius auratus</name>
    <name type="common">Goldfish</name>
    <dbReference type="NCBI Taxonomy" id="7957"/>
    <lineage>
        <taxon>Eukaryota</taxon>
        <taxon>Metazoa</taxon>
        <taxon>Chordata</taxon>
        <taxon>Craniata</taxon>
        <taxon>Vertebrata</taxon>
        <taxon>Euteleostomi</taxon>
        <taxon>Actinopterygii</taxon>
        <taxon>Neopterygii</taxon>
        <taxon>Teleostei</taxon>
        <taxon>Ostariophysi</taxon>
        <taxon>Cypriniformes</taxon>
        <taxon>Cyprinidae</taxon>
        <taxon>Cyprininae</taxon>
        <taxon>Carassius</taxon>
    </lineage>
</organism>
<dbReference type="GO" id="GO:0005654">
    <property type="term" value="C:nucleoplasm"/>
    <property type="evidence" value="ECO:0007669"/>
    <property type="project" value="UniProtKB-ARBA"/>
</dbReference>
<name>A0A6P6MIA3_CARAU</name>
<dbReference type="GO" id="GO:0003712">
    <property type="term" value="F:transcription coregulator activity"/>
    <property type="evidence" value="ECO:0007669"/>
    <property type="project" value="InterPro"/>
</dbReference>
<evidence type="ECO:0000313" key="4">
    <source>
        <dbReference type="RefSeq" id="XP_026095741.1"/>
    </source>
</evidence>
<evidence type="ECO:0000256" key="1">
    <source>
        <dbReference type="ARBA" id="ARBA00023242"/>
    </source>
</evidence>
<dbReference type="AlphaFoldDB" id="A0A6P6MIA3"/>
<dbReference type="InterPro" id="IPR036529">
    <property type="entry name" value="KIX_dom_sf"/>
</dbReference>
<protein>
    <submittedName>
        <fullName evidence="4">CREB-binding protein-like</fullName>
    </submittedName>
</protein>
<sequence>MFNSRHIQADSGCQYVIHLLTYILYSMSYICTQYGYAAPHIVYVCVSPVWFPTTSSGTNQMNNGSNGMAEQTNLHTDSSLPSSLNNNQMMPDGSNIGNTVFPYRVQARFQTPNPAALKDRRMENWVAYPPKVEGNMYESANSRHLLYTVREQDLVPV</sequence>
<dbReference type="RefSeq" id="XP_026095741.1">
    <property type="nucleotide sequence ID" value="XM_026239956.1"/>
</dbReference>
<proteinExistence type="predicted"/>
<dbReference type="InterPro" id="IPR003101">
    <property type="entry name" value="KIX_dom"/>
</dbReference>
<gene>
    <name evidence="4" type="primary">LOC113067595</name>
</gene>
<dbReference type="Pfam" id="PF02172">
    <property type="entry name" value="KIX"/>
    <property type="match status" value="1"/>
</dbReference>
<keyword evidence="3" id="KW-1185">Reference proteome</keyword>
<dbReference type="GeneID" id="113067595"/>
<dbReference type="Gene3D" id="1.10.246.20">
    <property type="entry name" value="Coactivator CBP, KIX domain"/>
    <property type="match status" value="1"/>
</dbReference>
<dbReference type="OrthoDB" id="899at2759"/>
<dbReference type="SUPFAM" id="SSF47040">
    <property type="entry name" value="Kix domain of CBP (creb binding protein)"/>
    <property type="match status" value="1"/>
</dbReference>
<reference evidence="4" key="1">
    <citation type="submission" date="2025-08" db="UniProtKB">
        <authorList>
            <consortium name="RefSeq"/>
        </authorList>
    </citation>
    <scope>IDENTIFICATION</scope>
    <source>
        <strain evidence="4">Wakin</strain>
        <tissue evidence="4">Muscle</tissue>
    </source>
</reference>
<dbReference type="PROSITE" id="PS50952">
    <property type="entry name" value="KIX"/>
    <property type="match status" value="1"/>
</dbReference>
<feature type="domain" description="KIX" evidence="2">
    <location>
        <begin position="83"/>
        <end position="157"/>
    </location>
</feature>
<dbReference type="Proteomes" id="UP000515129">
    <property type="component" value="Linkage group LG28B"/>
</dbReference>
<accession>A0A6P6MIA3</accession>
<dbReference type="GO" id="GO:0006355">
    <property type="term" value="P:regulation of DNA-templated transcription"/>
    <property type="evidence" value="ECO:0007669"/>
    <property type="project" value="InterPro"/>
</dbReference>
<keyword evidence="1" id="KW-0539">Nucleus</keyword>
<evidence type="ECO:0000313" key="3">
    <source>
        <dbReference type="Proteomes" id="UP000515129"/>
    </source>
</evidence>
<evidence type="ECO:0000259" key="2">
    <source>
        <dbReference type="PROSITE" id="PS50952"/>
    </source>
</evidence>
<dbReference type="KEGG" id="caua:113067595"/>